<feature type="transmembrane region" description="Helical" evidence="7">
    <location>
        <begin position="226"/>
        <end position="250"/>
    </location>
</feature>
<organism evidence="8 9">
    <name type="scientific">Agrilactobacillus composti DSM 18527 = JCM 14202</name>
    <dbReference type="NCBI Taxonomy" id="1423734"/>
    <lineage>
        <taxon>Bacteria</taxon>
        <taxon>Bacillati</taxon>
        <taxon>Bacillota</taxon>
        <taxon>Bacilli</taxon>
        <taxon>Lactobacillales</taxon>
        <taxon>Lactobacillaceae</taxon>
        <taxon>Agrilactobacillus</taxon>
    </lineage>
</organism>
<dbReference type="AlphaFoldDB" id="X0PQH8"/>
<evidence type="ECO:0000313" key="8">
    <source>
        <dbReference type="EMBL" id="KRM31613.1"/>
    </source>
</evidence>
<accession>X0PQH8</accession>
<feature type="transmembrane region" description="Helical" evidence="7">
    <location>
        <begin position="152"/>
        <end position="170"/>
    </location>
</feature>
<dbReference type="CDD" id="cd06174">
    <property type="entry name" value="MFS"/>
    <property type="match status" value="1"/>
</dbReference>
<dbReference type="RefSeq" id="WP_035451923.1">
    <property type="nucleotide sequence ID" value="NZ_AZGA01000077.1"/>
</dbReference>
<reference evidence="8 9" key="1">
    <citation type="journal article" date="2015" name="Genome Announc.">
        <title>Expanding the biotechnology potential of lactobacilli through comparative genomics of 213 strains and associated genera.</title>
        <authorList>
            <person name="Sun Z."/>
            <person name="Harris H.M."/>
            <person name="McCann A."/>
            <person name="Guo C."/>
            <person name="Argimon S."/>
            <person name="Zhang W."/>
            <person name="Yang X."/>
            <person name="Jeffery I.B."/>
            <person name="Cooney J.C."/>
            <person name="Kagawa T.F."/>
            <person name="Liu W."/>
            <person name="Song Y."/>
            <person name="Salvetti E."/>
            <person name="Wrobel A."/>
            <person name="Rasinkangas P."/>
            <person name="Parkhill J."/>
            <person name="Rea M.C."/>
            <person name="O'Sullivan O."/>
            <person name="Ritari J."/>
            <person name="Douillard F.P."/>
            <person name="Paul Ross R."/>
            <person name="Yang R."/>
            <person name="Briner A.E."/>
            <person name="Felis G.E."/>
            <person name="de Vos W.M."/>
            <person name="Barrangou R."/>
            <person name="Klaenhammer T.R."/>
            <person name="Caufield P.W."/>
            <person name="Cui Y."/>
            <person name="Zhang H."/>
            <person name="O'Toole P.W."/>
        </authorList>
    </citation>
    <scope>NUCLEOTIDE SEQUENCE [LARGE SCALE GENOMIC DNA]</scope>
    <source>
        <strain evidence="8 9">DSM 18527</strain>
    </source>
</reference>
<proteinExistence type="predicted"/>
<evidence type="ECO:0000313" key="9">
    <source>
        <dbReference type="Proteomes" id="UP000051236"/>
    </source>
</evidence>
<keyword evidence="6 7" id="KW-0472">Membrane</keyword>
<gene>
    <name evidence="8" type="ORF">FC83_GL000677</name>
</gene>
<feature type="transmembrane region" description="Helical" evidence="7">
    <location>
        <begin position="262"/>
        <end position="283"/>
    </location>
</feature>
<dbReference type="GO" id="GO:0022857">
    <property type="term" value="F:transmembrane transporter activity"/>
    <property type="evidence" value="ECO:0007669"/>
    <property type="project" value="InterPro"/>
</dbReference>
<evidence type="ECO:0000256" key="4">
    <source>
        <dbReference type="ARBA" id="ARBA00022692"/>
    </source>
</evidence>
<dbReference type="InterPro" id="IPR011701">
    <property type="entry name" value="MFS"/>
</dbReference>
<keyword evidence="5 7" id="KW-1133">Transmembrane helix</keyword>
<dbReference type="Proteomes" id="UP000051236">
    <property type="component" value="Unassembled WGS sequence"/>
</dbReference>
<dbReference type="EMBL" id="AZGA01000077">
    <property type="protein sequence ID" value="KRM31613.1"/>
    <property type="molecule type" value="Genomic_DNA"/>
</dbReference>
<evidence type="ECO:0000256" key="1">
    <source>
        <dbReference type="ARBA" id="ARBA00004651"/>
    </source>
</evidence>
<feature type="transmembrane region" description="Helical" evidence="7">
    <location>
        <begin position="176"/>
        <end position="193"/>
    </location>
</feature>
<keyword evidence="9" id="KW-1185">Reference proteome</keyword>
<keyword evidence="2" id="KW-0813">Transport</keyword>
<dbReference type="GO" id="GO:0005886">
    <property type="term" value="C:plasma membrane"/>
    <property type="evidence" value="ECO:0007669"/>
    <property type="project" value="UniProtKB-SubCell"/>
</dbReference>
<dbReference type="InterPro" id="IPR036259">
    <property type="entry name" value="MFS_trans_sf"/>
</dbReference>
<keyword evidence="4 7" id="KW-0812">Transmembrane</keyword>
<keyword evidence="3" id="KW-1003">Cell membrane</keyword>
<feature type="transmembrane region" description="Helical" evidence="7">
    <location>
        <begin position="393"/>
        <end position="413"/>
    </location>
</feature>
<evidence type="ECO:0000256" key="6">
    <source>
        <dbReference type="ARBA" id="ARBA00023136"/>
    </source>
</evidence>
<comment type="subcellular location">
    <subcellularLocation>
        <location evidence="1">Cell membrane</location>
        <topology evidence="1">Multi-pass membrane protein</topology>
    </subcellularLocation>
</comment>
<feature type="transmembrane region" description="Helical" evidence="7">
    <location>
        <begin position="49"/>
        <end position="68"/>
    </location>
</feature>
<dbReference type="STRING" id="1423734.FC83_GL000677"/>
<dbReference type="Gene3D" id="1.20.1250.20">
    <property type="entry name" value="MFS general substrate transporter like domains"/>
    <property type="match status" value="2"/>
</dbReference>
<dbReference type="PANTHER" id="PTHR23517">
    <property type="entry name" value="RESISTANCE PROTEIN MDTM, PUTATIVE-RELATED-RELATED"/>
    <property type="match status" value="1"/>
</dbReference>
<evidence type="ECO:0000256" key="3">
    <source>
        <dbReference type="ARBA" id="ARBA00022475"/>
    </source>
</evidence>
<feature type="transmembrane region" description="Helical" evidence="7">
    <location>
        <begin position="318"/>
        <end position="341"/>
    </location>
</feature>
<feature type="transmembrane region" description="Helical" evidence="7">
    <location>
        <begin position="353"/>
        <end position="373"/>
    </location>
</feature>
<evidence type="ECO:0000256" key="7">
    <source>
        <dbReference type="SAM" id="Phobius"/>
    </source>
</evidence>
<sequence length="423" mass="45913">MSRLGFDSTHQLGGFLSVVMSGQIIYSAFEAFKGTFYNLLLKVLGVTNGQLGAIFTLIGISVFFYIPGGWINNRFSVRSVLITGLMTRMLTMFVIIFFQPSFGVLQIIAVIWGLTDAFFWPGVLNGIVLLSDQAHRGLAFGLLESIRRAAEMLMNLLLVGAMALFGGISIFKTGMLVYNLLIIPVVFCILKYVPKNGIATQKTTSNGTKAWEALKGLLKVLTMPKIWLAAITALTIYWSYINLIYTVPYLQAVFHISQTQASLFGIINTGGMGVLAGVISGSLSDYVFKSSTKMMFVALGLTLVALLATLLLPKGANMLWPSILLLLVFSFAIFLAKSIMLTPITEAGVPKDYVGSSMSVGSFAAYAPVFWAYSLNGHIIDVNKPVAAYQRIFLISVIVAAVGVVAAFVLMLVSRQKPTPTTK</sequence>
<evidence type="ECO:0000256" key="2">
    <source>
        <dbReference type="ARBA" id="ARBA00022448"/>
    </source>
</evidence>
<feature type="transmembrane region" description="Helical" evidence="7">
    <location>
        <begin position="12"/>
        <end position="29"/>
    </location>
</feature>
<dbReference type="eggNOG" id="COG2814">
    <property type="taxonomic scope" value="Bacteria"/>
</dbReference>
<dbReference type="Pfam" id="PF07690">
    <property type="entry name" value="MFS_1"/>
    <property type="match status" value="1"/>
</dbReference>
<dbReference type="SUPFAM" id="SSF103473">
    <property type="entry name" value="MFS general substrate transporter"/>
    <property type="match status" value="1"/>
</dbReference>
<evidence type="ECO:0008006" key="10">
    <source>
        <dbReference type="Google" id="ProtNLM"/>
    </source>
</evidence>
<dbReference type="InterPro" id="IPR050171">
    <property type="entry name" value="MFS_Transporters"/>
</dbReference>
<feature type="transmembrane region" description="Helical" evidence="7">
    <location>
        <begin position="295"/>
        <end position="312"/>
    </location>
</feature>
<evidence type="ECO:0000256" key="5">
    <source>
        <dbReference type="ARBA" id="ARBA00022989"/>
    </source>
</evidence>
<protein>
    <recommendedName>
        <fullName evidence="10">MFS transporter</fullName>
    </recommendedName>
</protein>
<dbReference type="PATRIC" id="fig|1423734.3.peg.684"/>
<dbReference type="PANTHER" id="PTHR23517:SF3">
    <property type="entry name" value="INTEGRAL MEMBRANE TRANSPORT PROTEIN"/>
    <property type="match status" value="1"/>
</dbReference>
<comment type="caution">
    <text evidence="8">The sequence shown here is derived from an EMBL/GenBank/DDBJ whole genome shotgun (WGS) entry which is preliminary data.</text>
</comment>
<name>X0PQH8_9LACO</name>